<dbReference type="AlphaFoldDB" id="A0A7C8Z3X4"/>
<dbReference type="PANTHER" id="PTHR36805:SF7">
    <property type="entry name" value="AGENET DOMAIN-CONTAINING PROTEIN"/>
    <property type="match status" value="1"/>
</dbReference>
<dbReference type="InterPro" id="IPR008395">
    <property type="entry name" value="Agenet-like_dom"/>
</dbReference>
<sequence>MTIHQTLPFIVGNCAEAKSFQVGYRGAWFRCKIQDIRRKTGQIIYALEYYDYPGEKIKWTRIYQKPIRSSSLKEVKRELMVRPHFPLVYHESALPNVTTLSEEVVVVDGIWRVGDLVDWSYEGCFWSGTITEVVGDDMVKIKLPEPPIGEGKIYEARCEDLRPSLHWSPEIGWTVPKPLENGRSCPRVIQPMKQASALPRSLVGVPEDGIQDIRATPNSLLEFTESSSSHTSAGSLPFLSKSMQSKELVEGNLDVSEKDMLPTHGAHVDIGASTIGRPSCSDGGSSTYIRDVRDEAGGANSAQDQHILSGAAKKIRVNEKIAVNSTSDSIESSIMDLEELVNRVKWLRQILKSGIPSNSEGPTWKFLEQSTVSMPK</sequence>
<feature type="domain" description="Agenet" evidence="1">
    <location>
        <begin position="109"/>
        <end position="169"/>
    </location>
</feature>
<evidence type="ECO:0000313" key="2">
    <source>
        <dbReference type="EMBL" id="MBA4633011.1"/>
    </source>
</evidence>
<evidence type="ECO:0000259" key="1">
    <source>
        <dbReference type="SMART" id="SM00743"/>
    </source>
</evidence>
<reference evidence="2" key="1">
    <citation type="journal article" date="2013" name="J. Plant Res.">
        <title>Effect of fungi and light on seed germination of three Opuntia species from semiarid lands of central Mexico.</title>
        <authorList>
            <person name="Delgado-Sanchez P."/>
            <person name="Jimenez-Bremont J.F."/>
            <person name="Guerrero-Gonzalez Mde L."/>
            <person name="Flores J."/>
        </authorList>
    </citation>
    <scope>NUCLEOTIDE SEQUENCE</scope>
    <source>
        <tissue evidence="2">Cladode</tissue>
    </source>
</reference>
<organism evidence="2">
    <name type="scientific">Opuntia streptacantha</name>
    <name type="common">Prickly pear cactus</name>
    <name type="synonym">Opuntia cardona</name>
    <dbReference type="NCBI Taxonomy" id="393608"/>
    <lineage>
        <taxon>Eukaryota</taxon>
        <taxon>Viridiplantae</taxon>
        <taxon>Streptophyta</taxon>
        <taxon>Embryophyta</taxon>
        <taxon>Tracheophyta</taxon>
        <taxon>Spermatophyta</taxon>
        <taxon>Magnoliopsida</taxon>
        <taxon>eudicotyledons</taxon>
        <taxon>Gunneridae</taxon>
        <taxon>Pentapetalae</taxon>
        <taxon>Caryophyllales</taxon>
        <taxon>Cactineae</taxon>
        <taxon>Cactaceae</taxon>
        <taxon>Opuntioideae</taxon>
        <taxon>Opuntia</taxon>
    </lineage>
</organism>
<protein>
    <recommendedName>
        <fullName evidence="1">Agenet domain-containing protein</fullName>
    </recommendedName>
</protein>
<dbReference type="EMBL" id="GISG01085127">
    <property type="protein sequence ID" value="MBA4633011.1"/>
    <property type="molecule type" value="Transcribed_RNA"/>
</dbReference>
<accession>A0A7C8Z3X4</accession>
<name>A0A7C8Z3X4_OPUST</name>
<reference evidence="2" key="2">
    <citation type="submission" date="2020-07" db="EMBL/GenBank/DDBJ databases">
        <authorList>
            <person name="Vera ALvarez R."/>
            <person name="Arias-Moreno D.M."/>
            <person name="Jimenez-Jacinto V."/>
            <person name="Jimenez-Bremont J.F."/>
            <person name="Swaminathan K."/>
            <person name="Moose S.P."/>
            <person name="Guerrero-Gonzalez M.L."/>
            <person name="Marino-Ramirez L."/>
            <person name="Landsman D."/>
            <person name="Rodriguez-Kessler M."/>
            <person name="Delgado-Sanchez P."/>
        </authorList>
    </citation>
    <scope>NUCLEOTIDE SEQUENCE</scope>
    <source>
        <tissue evidence="2">Cladode</tissue>
    </source>
</reference>
<dbReference type="SMART" id="SM00743">
    <property type="entry name" value="Agenet"/>
    <property type="match status" value="1"/>
</dbReference>
<proteinExistence type="predicted"/>
<dbReference type="Pfam" id="PF05641">
    <property type="entry name" value="Agenet"/>
    <property type="match status" value="1"/>
</dbReference>
<dbReference type="PANTHER" id="PTHR36805">
    <property type="entry name" value="AGENET DOMAIN-CONTAINING PROTEIN"/>
    <property type="match status" value="1"/>
</dbReference>
<dbReference type="InterPro" id="IPR014002">
    <property type="entry name" value="Agenet_dom_plant"/>
</dbReference>